<dbReference type="InterPro" id="IPR012340">
    <property type="entry name" value="NA-bd_OB-fold"/>
</dbReference>
<dbReference type="Pfam" id="PF01796">
    <property type="entry name" value="OB_ChsH2_C"/>
    <property type="match status" value="1"/>
</dbReference>
<dbReference type="SUPFAM" id="SSF50249">
    <property type="entry name" value="Nucleic acid-binding proteins"/>
    <property type="match status" value="1"/>
</dbReference>
<evidence type="ECO:0000259" key="1">
    <source>
        <dbReference type="Pfam" id="PF01796"/>
    </source>
</evidence>
<dbReference type="EMBL" id="CP136137">
    <property type="protein sequence ID" value="WYY06842.1"/>
    <property type="molecule type" value="Genomic_DNA"/>
</dbReference>
<dbReference type="RefSeq" id="WP_066171951.1">
    <property type="nucleotide sequence ID" value="NZ_CP136137.1"/>
</dbReference>
<sequence>MTATSDWLLSESLAPVVSSDPLEPLYAGAVRGVLVLPFCADCSLALDLEQHGCDGCGSLRIDWRETARTGVVHSSTTMHRLEPGLVTASGPYPIVDVELADGHRLIMTTVDPAQRAPQIGDTVAVAFRNLAGVAIPAAQPINSTDTEDTNDNH</sequence>
<name>A0ABZ2TZR3_9ACTN</name>
<organism evidence="2 3">
    <name type="scientific">Gordonia hydrophobica</name>
    <dbReference type="NCBI Taxonomy" id="40516"/>
    <lineage>
        <taxon>Bacteria</taxon>
        <taxon>Bacillati</taxon>
        <taxon>Actinomycetota</taxon>
        <taxon>Actinomycetes</taxon>
        <taxon>Mycobacteriales</taxon>
        <taxon>Gordoniaceae</taxon>
        <taxon>Gordonia</taxon>
    </lineage>
</organism>
<protein>
    <submittedName>
        <fullName evidence="2">OB-fold domain-containing protein</fullName>
    </submittedName>
</protein>
<dbReference type="InterPro" id="IPR002878">
    <property type="entry name" value="ChsH2_C"/>
</dbReference>
<evidence type="ECO:0000313" key="3">
    <source>
        <dbReference type="Proteomes" id="UP001479933"/>
    </source>
</evidence>
<dbReference type="Proteomes" id="UP001479933">
    <property type="component" value="Chromosome"/>
</dbReference>
<gene>
    <name evidence="2" type="ORF">RVF87_17575</name>
</gene>
<reference evidence="2 3" key="1">
    <citation type="journal article" date="2023" name="Virus Evol.">
        <title>Computational host range prediction-The good, the bad, and the ugly.</title>
        <authorList>
            <person name="Howell A.A."/>
            <person name="Versoza C.J."/>
            <person name="Pfeifer S.P."/>
        </authorList>
    </citation>
    <scope>NUCLEOTIDE SEQUENCE [LARGE SCALE GENOMIC DNA]</scope>
    <source>
        <strain evidence="2 3">1610/1b</strain>
    </source>
</reference>
<keyword evidence="3" id="KW-1185">Reference proteome</keyword>
<proteinExistence type="predicted"/>
<accession>A0ABZ2TZR3</accession>
<feature type="domain" description="ChsH2 C-terminal OB-fold" evidence="1">
    <location>
        <begin position="63"/>
        <end position="128"/>
    </location>
</feature>
<evidence type="ECO:0000313" key="2">
    <source>
        <dbReference type="EMBL" id="WYY06842.1"/>
    </source>
</evidence>